<dbReference type="PANTHER" id="PTHR32114">
    <property type="entry name" value="ABC TRANSPORTER ABCH.3"/>
    <property type="match status" value="1"/>
</dbReference>
<dbReference type="Pfam" id="PF12532">
    <property type="entry name" value="DUF3732"/>
    <property type="match status" value="1"/>
</dbReference>
<comment type="caution">
    <text evidence="2">The sequence shown here is derived from an EMBL/GenBank/DDBJ whole genome shotgun (WGS) entry which is preliminary data.</text>
</comment>
<dbReference type="SUPFAM" id="SSF52540">
    <property type="entry name" value="P-loop containing nucleoside triphosphate hydrolases"/>
    <property type="match status" value="1"/>
</dbReference>
<dbReference type="PANTHER" id="PTHR32114:SF2">
    <property type="entry name" value="ABC TRANSPORTER ABCH.3"/>
    <property type="match status" value="1"/>
</dbReference>
<evidence type="ECO:0008006" key="4">
    <source>
        <dbReference type="Google" id="ProtNLM"/>
    </source>
</evidence>
<dbReference type="RefSeq" id="WP_141316206.1">
    <property type="nucleotide sequence ID" value="NZ_BJLJ01000010.1"/>
</dbReference>
<dbReference type="Proteomes" id="UP000317717">
    <property type="component" value="Unassembled WGS sequence"/>
</dbReference>
<name>A0A4Y3J8U7_ACIPI</name>
<sequence length="653" mass="74669">MKRWNINKIFFFNSDGEEIREINFDLNSVNIITGASGTGKTAIIKAIDYCLGASKCELAAHIRRRSICVGMKWVAGIDEVIIARVIPPVGQKTSTKMFVRSGRNLEIPKKFKNLDSACTLESAKSSIEKIFGIGDTKKNHLFTGKTLGKASIRNVTPFMFVTKEVIDSEALLFHGMDDPEKAKDFLAALPYYFNVSDEESIYRELQLKKLKNLLDVEENKRKSKELVEADLINKLISFIDEAKRLGVFFSVDGYSNIQIIELLNFFVNQPIETPTYLDNSEILNLNNKRKWILDNINETQSKLNATKKVVREASGYKGIIERQLNKLELINHFDISTIEEKCPVCKSPSSMGLMINKSLNETLLQIKHENISIKRVEPKLLELEESLNNKIRSLNMDLTQLDLKIQSWYRQTEEMKKYDDNAKQQAHLKGRISYFLETYNQSDIKEGIDLNVLVSEIQELESQLDKGSKEIKIKRVEAKVSKYATDNFKLLPTVAPCVGAELEFNALKPEINIVENKTETILKMSDLGSDQNYLAIHISLAFALQKFFETKKTSVPGVLLLDQISRPYFPSNDKDEKEIGNNNVDEDIIALKEHINFIFNETDNIDGLQIILLEHAYFSEDNRYVNATKERWRKGSNKALIPIEWKTRADIKK</sequence>
<accession>A0A4Y3J8U7</accession>
<dbReference type="InterPro" id="IPR022205">
    <property type="entry name" value="DUF3732"/>
</dbReference>
<proteinExistence type="predicted"/>
<dbReference type="EMBL" id="BJLJ01000010">
    <property type="protein sequence ID" value="GEA68401.1"/>
    <property type="molecule type" value="Genomic_DNA"/>
</dbReference>
<gene>
    <name evidence="2" type="primary">yme</name>
    <name evidence="2" type="ORF">PA3_25590</name>
</gene>
<organism evidence="2 3">
    <name type="scientific">Acinetobacter pittii</name>
    <name type="common">Acinetobacter genomosp. 3</name>
    <dbReference type="NCBI Taxonomy" id="48296"/>
    <lineage>
        <taxon>Bacteria</taxon>
        <taxon>Pseudomonadati</taxon>
        <taxon>Pseudomonadota</taxon>
        <taxon>Gammaproteobacteria</taxon>
        <taxon>Moraxellales</taxon>
        <taxon>Moraxellaceae</taxon>
        <taxon>Acinetobacter</taxon>
        <taxon>Acinetobacter calcoaceticus/baumannii complex</taxon>
    </lineage>
</organism>
<feature type="coiled-coil region" evidence="1">
    <location>
        <begin position="450"/>
        <end position="477"/>
    </location>
</feature>
<dbReference type="InterPro" id="IPR027417">
    <property type="entry name" value="P-loop_NTPase"/>
</dbReference>
<dbReference type="Gene3D" id="3.40.50.300">
    <property type="entry name" value="P-loop containing nucleotide triphosphate hydrolases"/>
    <property type="match status" value="1"/>
</dbReference>
<evidence type="ECO:0000313" key="3">
    <source>
        <dbReference type="Proteomes" id="UP000317717"/>
    </source>
</evidence>
<evidence type="ECO:0000313" key="2">
    <source>
        <dbReference type="EMBL" id="GEA68401.1"/>
    </source>
</evidence>
<keyword evidence="1" id="KW-0175">Coiled coil</keyword>
<evidence type="ECO:0000256" key="1">
    <source>
        <dbReference type="SAM" id="Coils"/>
    </source>
</evidence>
<reference evidence="2 3" key="1">
    <citation type="submission" date="2019-06" db="EMBL/GenBank/DDBJ databases">
        <title>Whole genome shotgun sequence of Acinetobacter pittii NBRC 110514.</title>
        <authorList>
            <person name="Hosoyama A."/>
            <person name="Uohara A."/>
            <person name="Ohji S."/>
            <person name="Ichikawa N."/>
        </authorList>
    </citation>
    <scope>NUCLEOTIDE SEQUENCE [LARGE SCALE GENOMIC DNA]</scope>
    <source>
        <strain evidence="2 3">NBRC 110514</strain>
    </source>
</reference>
<dbReference type="AlphaFoldDB" id="A0A4Y3J8U7"/>
<protein>
    <recommendedName>
        <fullName evidence="4">DUF3732 domain-containing protein</fullName>
    </recommendedName>
</protein>